<evidence type="ECO:0000256" key="8">
    <source>
        <dbReference type="ARBA" id="ARBA00022989"/>
    </source>
</evidence>
<dbReference type="EC" id="2.7.13.3" evidence="3"/>
<evidence type="ECO:0000256" key="6">
    <source>
        <dbReference type="ARBA" id="ARBA00022692"/>
    </source>
</evidence>
<dbReference type="RefSeq" id="WP_154442395.1">
    <property type="nucleotide sequence ID" value="NZ_VUNQ01000051.1"/>
</dbReference>
<dbReference type="InterPro" id="IPR004358">
    <property type="entry name" value="Sig_transdc_His_kin-like_C"/>
</dbReference>
<evidence type="ECO:0000256" key="4">
    <source>
        <dbReference type="ARBA" id="ARBA00022475"/>
    </source>
</evidence>
<comment type="catalytic activity">
    <reaction evidence="1">
        <text>ATP + protein L-histidine = ADP + protein N-phospho-L-histidine.</text>
        <dbReference type="EC" id="2.7.13.3"/>
    </reaction>
</comment>
<protein>
    <recommendedName>
        <fullName evidence="3">histidine kinase</fullName>
        <ecNumber evidence="3">2.7.13.3</ecNumber>
    </recommendedName>
</protein>
<sequence>MRFRDYLKDRLFYIIIYFLSNFLAIIIMMLDLIIRKERFHTANIIYAFVLSTIFLTVFLSIDFGRKRKFYNLISNKLDNDVELTDVFNIPDKISREYDLFKEVLISNYLKYISTLEKHKKSSETQNYFNNRWIHQMKTPVSVIKLILEDERDRDIDEYTRKNYESIGEEVEKLSHGLEMALYTLRVSNFELDFKVEDVSLFEILRSIINENKNAFIANSIYPKIISKEDKIVKSDKKWIKFVISQILSNSIKYSKVKDSNNKVIDIEVYDENNKTVLLIEDRGVGIPKQDLDRVFDPFFTGKNGRKYLESTGMGLYLVKDVCDKLGHGVSIESIEGEGTKSSIIFYHGKSIYDLTQ</sequence>
<keyword evidence="8 11" id="KW-1133">Transmembrane helix</keyword>
<evidence type="ECO:0000256" key="7">
    <source>
        <dbReference type="ARBA" id="ARBA00022777"/>
    </source>
</evidence>
<dbReference type="GO" id="GO:0000155">
    <property type="term" value="F:phosphorelay sensor kinase activity"/>
    <property type="evidence" value="ECO:0007669"/>
    <property type="project" value="TreeGrafter"/>
</dbReference>
<evidence type="ECO:0000256" key="2">
    <source>
        <dbReference type="ARBA" id="ARBA00004651"/>
    </source>
</evidence>
<evidence type="ECO:0000259" key="12">
    <source>
        <dbReference type="PROSITE" id="PS50109"/>
    </source>
</evidence>
<dbReference type="Gene3D" id="3.30.565.10">
    <property type="entry name" value="Histidine kinase-like ATPase, C-terminal domain"/>
    <property type="match status" value="1"/>
</dbReference>
<evidence type="ECO:0000256" key="3">
    <source>
        <dbReference type="ARBA" id="ARBA00012438"/>
    </source>
</evidence>
<feature type="transmembrane region" description="Helical" evidence="11">
    <location>
        <begin position="12"/>
        <end position="34"/>
    </location>
</feature>
<name>A0A6N7Y2E0_9FIRM</name>
<dbReference type="EMBL" id="VUNQ01000051">
    <property type="protein sequence ID" value="MSU03014.1"/>
    <property type="molecule type" value="Genomic_DNA"/>
</dbReference>
<dbReference type="GO" id="GO:0004721">
    <property type="term" value="F:phosphoprotein phosphatase activity"/>
    <property type="evidence" value="ECO:0007669"/>
    <property type="project" value="TreeGrafter"/>
</dbReference>
<dbReference type="Proteomes" id="UP000469523">
    <property type="component" value="Unassembled WGS sequence"/>
</dbReference>
<dbReference type="GO" id="GO:0016036">
    <property type="term" value="P:cellular response to phosphate starvation"/>
    <property type="evidence" value="ECO:0007669"/>
    <property type="project" value="TreeGrafter"/>
</dbReference>
<dbReference type="InterPro" id="IPR050351">
    <property type="entry name" value="BphY/WalK/GraS-like"/>
</dbReference>
<dbReference type="AlphaFoldDB" id="A0A6N7Y2E0"/>
<evidence type="ECO:0000313" key="14">
    <source>
        <dbReference type="Proteomes" id="UP000469523"/>
    </source>
</evidence>
<dbReference type="Pfam" id="PF02518">
    <property type="entry name" value="HATPase_c"/>
    <property type="match status" value="1"/>
</dbReference>
<keyword evidence="6 11" id="KW-0812">Transmembrane</keyword>
<feature type="transmembrane region" description="Helical" evidence="11">
    <location>
        <begin position="40"/>
        <end position="61"/>
    </location>
</feature>
<evidence type="ECO:0000256" key="11">
    <source>
        <dbReference type="SAM" id="Phobius"/>
    </source>
</evidence>
<dbReference type="SMART" id="SM00387">
    <property type="entry name" value="HATPase_c"/>
    <property type="match status" value="1"/>
</dbReference>
<evidence type="ECO:0000256" key="1">
    <source>
        <dbReference type="ARBA" id="ARBA00000085"/>
    </source>
</evidence>
<dbReference type="PANTHER" id="PTHR45453:SF2">
    <property type="entry name" value="HISTIDINE KINASE"/>
    <property type="match status" value="1"/>
</dbReference>
<evidence type="ECO:0000256" key="9">
    <source>
        <dbReference type="ARBA" id="ARBA00023012"/>
    </source>
</evidence>
<evidence type="ECO:0000256" key="10">
    <source>
        <dbReference type="ARBA" id="ARBA00023136"/>
    </source>
</evidence>
<reference evidence="13 14" key="1">
    <citation type="submission" date="2019-09" db="EMBL/GenBank/DDBJ databases">
        <title>In-depth cultivation of the pig gut microbiome towards novel bacterial diversity and tailored functional studies.</title>
        <authorList>
            <person name="Wylensek D."/>
            <person name="Hitch T.C.A."/>
            <person name="Clavel T."/>
        </authorList>
    </citation>
    <scope>NUCLEOTIDE SEQUENCE [LARGE SCALE GENOMIC DNA]</scope>
    <source>
        <strain evidence="13 14">WCA3-693-APC-4?</strain>
    </source>
</reference>
<keyword evidence="10 11" id="KW-0472">Membrane</keyword>
<keyword evidence="5" id="KW-0808">Transferase</keyword>
<keyword evidence="9" id="KW-0902">Two-component regulatory system</keyword>
<evidence type="ECO:0000256" key="5">
    <source>
        <dbReference type="ARBA" id="ARBA00022679"/>
    </source>
</evidence>
<feature type="domain" description="Histidine kinase" evidence="12">
    <location>
        <begin position="131"/>
        <end position="349"/>
    </location>
</feature>
<dbReference type="PRINTS" id="PR00344">
    <property type="entry name" value="BCTRLSENSOR"/>
</dbReference>
<dbReference type="InterPro" id="IPR003594">
    <property type="entry name" value="HATPase_dom"/>
</dbReference>
<gene>
    <name evidence="13" type="ORF">FYJ83_16240</name>
</gene>
<keyword evidence="7 13" id="KW-0418">Kinase</keyword>
<dbReference type="InterPro" id="IPR036890">
    <property type="entry name" value="HATPase_C_sf"/>
</dbReference>
<organism evidence="13 14">
    <name type="scientific">Tissierella pigra</name>
    <dbReference type="NCBI Taxonomy" id="2607614"/>
    <lineage>
        <taxon>Bacteria</taxon>
        <taxon>Bacillati</taxon>
        <taxon>Bacillota</taxon>
        <taxon>Tissierellia</taxon>
        <taxon>Tissierellales</taxon>
        <taxon>Tissierellaceae</taxon>
        <taxon>Tissierella</taxon>
    </lineage>
</organism>
<dbReference type="GO" id="GO:0005886">
    <property type="term" value="C:plasma membrane"/>
    <property type="evidence" value="ECO:0007669"/>
    <property type="project" value="UniProtKB-SubCell"/>
</dbReference>
<keyword evidence="4" id="KW-1003">Cell membrane</keyword>
<dbReference type="FunFam" id="3.30.565.10:FF:000057">
    <property type="entry name" value="Sensor histidine kinase"/>
    <property type="match status" value="1"/>
</dbReference>
<comment type="subcellular location">
    <subcellularLocation>
        <location evidence="2">Cell membrane</location>
        <topology evidence="2">Multi-pass membrane protein</topology>
    </subcellularLocation>
</comment>
<proteinExistence type="predicted"/>
<dbReference type="InterPro" id="IPR005467">
    <property type="entry name" value="His_kinase_dom"/>
</dbReference>
<comment type="caution">
    <text evidence="13">The sequence shown here is derived from an EMBL/GenBank/DDBJ whole genome shotgun (WGS) entry which is preliminary data.</text>
</comment>
<dbReference type="PANTHER" id="PTHR45453">
    <property type="entry name" value="PHOSPHATE REGULON SENSOR PROTEIN PHOR"/>
    <property type="match status" value="1"/>
</dbReference>
<keyword evidence="14" id="KW-1185">Reference proteome</keyword>
<dbReference type="PROSITE" id="PS50109">
    <property type="entry name" value="HIS_KIN"/>
    <property type="match status" value="1"/>
</dbReference>
<dbReference type="SUPFAM" id="SSF55874">
    <property type="entry name" value="ATPase domain of HSP90 chaperone/DNA topoisomerase II/histidine kinase"/>
    <property type="match status" value="1"/>
</dbReference>
<evidence type="ECO:0000313" key="13">
    <source>
        <dbReference type="EMBL" id="MSU03014.1"/>
    </source>
</evidence>
<accession>A0A6N7Y2E0</accession>